<proteinExistence type="predicted"/>
<organism evidence="1 2">
    <name type="scientific">Quercus lobata</name>
    <name type="common">Valley oak</name>
    <dbReference type="NCBI Taxonomy" id="97700"/>
    <lineage>
        <taxon>Eukaryota</taxon>
        <taxon>Viridiplantae</taxon>
        <taxon>Streptophyta</taxon>
        <taxon>Embryophyta</taxon>
        <taxon>Tracheophyta</taxon>
        <taxon>Spermatophyta</taxon>
        <taxon>Magnoliopsida</taxon>
        <taxon>eudicotyledons</taxon>
        <taxon>Gunneridae</taxon>
        <taxon>Pentapetalae</taxon>
        <taxon>rosids</taxon>
        <taxon>fabids</taxon>
        <taxon>Fagales</taxon>
        <taxon>Fagaceae</taxon>
        <taxon>Quercus</taxon>
    </lineage>
</organism>
<dbReference type="AlphaFoldDB" id="A0A7N2KQ46"/>
<dbReference type="Gene3D" id="1.20.1260.10">
    <property type="match status" value="1"/>
</dbReference>
<keyword evidence="2" id="KW-1185">Reference proteome</keyword>
<evidence type="ECO:0000313" key="1">
    <source>
        <dbReference type="EnsemblPlants" id="QL01p039929:mrna:CDS:1"/>
    </source>
</evidence>
<dbReference type="EnsemblPlants" id="QL01p039929:mrna">
    <property type="protein sequence ID" value="QL01p039929:mrna:CDS:1"/>
    <property type="gene ID" value="QL01p039929"/>
</dbReference>
<reference evidence="1" key="2">
    <citation type="submission" date="2021-01" db="UniProtKB">
        <authorList>
            <consortium name="EnsemblPlants"/>
        </authorList>
    </citation>
    <scope>IDENTIFICATION</scope>
</reference>
<dbReference type="InterPro" id="IPR012347">
    <property type="entry name" value="Ferritin-like"/>
</dbReference>
<dbReference type="Proteomes" id="UP000594261">
    <property type="component" value="Chromosome 1"/>
</dbReference>
<dbReference type="EMBL" id="LRBV02000001">
    <property type="status" value="NOT_ANNOTATED_CDS"/>
    <property type="molecule type" value="Genomic_DNA"/>
</dbReference>
<evidence type="ECO:0000313" key="2">
    <source>
        <dbReference type="Proteomes" id="UP000594261"/>
    </source>
</evidence>
<sequence length="116" mass="12852">MILYSSSSSSSISHKASHSFLVSSSIASALNALKNSKRFIFCVSKRNVGNGVVVLASKKAHNRPTLEIVFDPFEEVKKEFLLVPTVPYASLPRQKYTNQSEAAINEQIKLVSFYNL</sequence>
<reference evidence="1 2" key="1">
    <citation type="journal article" date="2016" name="G3 (Bethesda)">
        <title>First Draft Assembly and Annotation of the Genome of a California Endemic Oak Quercus lobata Nee (Fagaceae).</title>
        <authorList>
            <person name="Sork V.L."/>
            <person name="Fitz-Gibbon S.T."/>
            <person name="Puiu D."/>
            <person name="Crepeau M."/>
            <person name="Gugger P.F."/>
            <person name="Sherman R."/>
            <person name="Stevens K."/>
            <person name="Langley C.H."/>
            <person name="Pellegrini M."/>
            <person name="Salzberg S.L."/>
        </authorList>
    </citation>
    <scope>NUCLEOTIDE SEQUENCE [LARGE SCALE GENOMIC DNA]</scope>
    <source>
        <strain evidence="1 2">cv. SW786</strain>
    </source>
</reference>
<dbReference type="Gramene" id="QL01p039929:mrna">
    <property type="protein sequence ID" value="QL01p039929:mrna:CDS:1"/>
    <property type="gene ID" value="QL01p039929"/>
</dbReference>
<name>A0A7N2KQ46_QUELO</name>
<dbReference type="InParanoid" id="A0A7N2KQ46"/>
<protein>
    <submittedName>
        <fullName evidence="1">Uncharacterized protein</fullName>
    </submittedName>
</protein>
<accession>A0A7N2KQ46</accession>